<evidence type="ECO:0000259" key="1">
    <source>
        <dbReference type="Pfam" id="PF12697"/>
    </source>
</evidence>
<evidence type="ECO:0000313" key="2">
    <source>
        <dbReference type="EMBL" id="RDE24769.1"/>
    </source>
</evidence>
<feature type="domain" description="AB hydrolase-1" evidence="1">
    <location>
        <begin position="35"/>
        <end position="276"/>
    </location>
</feature>
<keyword evidence="3" id="KW-1185">Reference proteome</keyword>
<dbReference type="SUPFAM" id="SSF53474">
    <property type="entry name" value="alpha/beta-Hydrolases"/>
    <property type="match status" value="1"/>
</dbReference>
<keyword evidence="2" id="KW-0378">Hydrolase</keyword>
<dbReference type="PANTHER" id="PTHR43798:SF5">
    <property type="entry name" value="MONOACYLGLYCEROL LIPASE ABHD6"/>
    <property type="match status" value="1"/>
</dbReference>
<dbReference type="AlphaFoldDB" id="A0A369WUM7"/>
<dbReference type="GO" id="GO:0047372">
    <property type="term" value="F:monoacylglycerol lipase activity"/>
    <property type="evidence" value="ECO:0007669"/>
    <property type="project" value="TreeGrafter"/>
</dbReference>
<dbReference type="InterPro" id="IPR000073">
    <property type="entry name" value="AB_hydrolase_1"/>
</dbReference>
<dbReference type="Proteomes" id="UP000253769">
    <property type="component" value="Unassembled WGS sequence"/>
</dbReference>
<name>A0A369WUM7_9GAMM</name>
<reference evidence="2 3" key="1">
    <citation type="submission" date="2018-07" db="EMBL/GenBank/DDBJ databases">
        <title>Motiliproteus coralliicola sp. nov., a bacterium isolated from Coral.</title>
        <authorList>
            <person name="Wang G."/>
        </authorList>
    </citation>
    <scope>NUCLEOTIDE SEQUENCE [LARGE SCALE GENOMIC DNA]</scope>
    <source>
        <strain evidence="2 3">C34</strain>
    </source>
</reference>
<proteinExistence type="predicted"/>
<dbReference type="EMBL" id="QQOH01000001">
    <property type="protein sequence ID" value="RDE24769.1"/>
    <property type="molecule type" value="Genomic_DNA"/>
</dbReference>
<organism evidence="2 3">
    <name type="scientific">Motiliproteus coralliicola</name>
    <dbReference type="NCBI Taxonomy" id="2283196"/>
    <lineage>
        <taxon>Bacteria</taxon>
        <taxon>Pseudomonadati</taxon>
        <taxon>Pseudomonadota</taxon>
        <taxon>Gammaproteobacteria</taxon>
        <taxon>Oceanospirillales</taxon>
        <taxon>Oceanospirillaceae</taxon>
        <taxon>Motiliproteus</taxon>
    </lineage>
</organism>
<dbReference type="GO" id="GO:0016020">
    <property type="term" value="C:membrane"/>
    <property type="evidence" value="ECO:0007669"/>
    <property type="project" value="TreeGrafter"/>
</dbReference>
<dbReference type="Pfam" id="PF12697">
    <property type="entry name" value="Abhydrolase_6"/>
    <property type="match status" value="1"/>
</dbReference>
<dbReference type="RefSeq" id="WP_114694359.1">
    <property type="nucleotide sequence ID" value="NZ_QQOH01000001.1"/>
</dbReference>
<dbReference type="InterPro" id="IPR029058">
    <property type="entry name" value="AB_hydrolase_fold"/>
</dbReference>
<sequence length="289" mass="33180">MKPHFSCTVDYLELSSQHLGYRLYRNRYKEQGRRLLLLHGAGVAGEETWEPVVAHLHSWSEVLVPDLRGMGQTRDPNDAEAPFTIEQVCGDLIQLLDQVEWWAFDLGGYSFGGLVSLLLKQQMPHRVHKQYLVESALVDRSDPQDALQRRRLYSEVASELRCSEDPAASIMAFLNLVSPRRIASPRGDAISLERLGRRPRGFANALDAVTEFGQRSDRAELLRSQGDISSFVGGRTAEPMHQYNQQLEHQFERWHYHSVRGCDHSLPYQKPRQLAALFEQELERYQSDH</sequence>
<dbReference type="Gene3D" id="3.40.50.1820">
    <property type="entry name" value="alpha/beta hydrolase"/>
    <property type="match status" value="1"/>
</dbReference>
<dbReference type="OrthoDB" id="6159976at2"/>
<dbReference type="InterPro" id="IPR050266">
    <property type="entry name" value="AB_hydrolase_sf"/>
</dbReference>
<dbReference type="PANTHER" id="PTHR43798">
    <property type="entry name" value="MONOACYLGLYCEROL LIPASE"/>
    <property type="match status" value="1"/>
</dbReference>
<dbReference type="GO" id="GO:0046464">
    <property type="term" value="P:acylglycerol catabolic process"/>
    <property type="evidence" value="ECO:0007669"/>
    <property type="project" value="TreeGrafter"/>
</dbReference>
<gene>
    <name evidence="2" type="ORF">DV711_04070</name>
</gene>
<comment type="caution">
    <text evidence="2">The sequence shown here is derived from an EMBL/GenBank/DDBJ whole genome shotgun (WGS) entry which is preliminary data.</text>
</comment>
<evidence type="ECO:0000313" key="3">
    <source>
        <dbReference type="Proteomes" id="UP000253769"/>
    </source>
</evidence>
<protein>
    <submittedName>
        <fullName evidence="2">Alpha/beta hydrolase</fullName>
    </submittedName>
</protein>
<accession>A0A369WUM7</accession>